<dbReference type="RefSeq" id="WP_210036948.1">
    <property type="nucleotide sequence ID" value="NZ_JAGINU010000004.1"/>
</dbReference>
<dbReference type="SMART" id="SM00487">
    <property type="entry name" value="DEXDc"/>
    <property type="match status" value="1"/>
</dbReference>
<dbReference type="GO" id="GO:0004386">
    <property type="term" value="F:helicase activity"/>
    <property type="evidence" value="ECO:0007669"/>
    <property type="project" value="UniProtKB-KW"/>
</dbReference>
<reference evidence="3 4" key="1">
    <citation type="submission" date="2021-03" db="EMBL/GenBank/DDBJ databases">
        <title>Sequencing the genomes of 1000 actinobacteria strains.</title>
        <authorList>
            <person name="Klenk H.-P."/>
        </authorList>
    </citation>
    <scope>NUCLEOTIDE SEQUENCE [LARGE SCALE GENOMIC DNA]</scope>
    <source>
        <strain evidence="3 4">DSM 45256</strain>
    </source>
</reference>
<feature type="region of interest" description="Disordered" evidence="1">
    <location>
        <begin position="29"/>
        <end position="57"/>
    </location>
</feature>
<dbReference type="Gene3D" id="3.40.50.300">
    <property type="entry name" value="P-loop containing nucleotide triphosphate hydrolases"/>
    <property type="match status" value="2"/>
</dbReference>
<comment type="caution">
    <text evidence="3">The sequence shown here is derived from an EMBL/GenBank/DDBJ whole genome shotgun (WGS) entry which is preliminary data.</text>
</comment>
<dbReference type="SUPFAM" id="SSF52540">
    <property type="entry name" value="P-loop containing nucleoside triphosphate hydrolases"/>
    <property type="match status" value="2"/>
</dbReference>
<keyword evidence="3" id="KW-0347">Helicase</keyword>
<dbReference type="PANTHER" id="PTHR47396:SF1">
    <property type="entry name" value="ATP-DEPENDENT HELICASE IRC3-RELATED"/>
    <property type="match status" value="1"/>
</dbReference>
<dbReference type="InterPro" id="IPR001650">
    <property type="entry name" value="Helicase_C-like"/>
</dbReference>
<keyword evidence="3" id="KW-0547">Nucleotide-binding</keyword>
<evidence type="ECO:0000259" key="2">
    <source>
        <dbReference type="PROSITE" id="PS51192"/>
    </source>
</evidence>
<dbReference type="Proteomes" id="UP001519295">
    <property type="component" value="Unassembled WGS sequence"/>
</dbReference>
<dbReference type="InterPro" id="IPR027417">
    <property type="entry name" value="P-loop_NTPase"/>
</dbReference>
<feature type="domain" description="Helicase ATP-binding" evidence="2">
    <location>
        <begin position="423"/>
        <end position="570"/>
    </location>
</feature>
<keyword evidence="3" id="KW-0378">Hydrolase</keyword>
<evidence type="ECO:0000313" key="3">
    <source>
        <dbReference type="EMBL" id="MBP2371869.1"/>
    </source>
</evidence>
<proteinExistence type="predicted"/>
<protein>
    <submittedName>
        <fullName evidence="3">Superfamily II DNA or RNA helicase</fullName>
    </submittedName>
</protein>
<dbReference type="PANTHER" id="PTHR47396">
    <property type="entry name" value="TYPE I RESTRICTION ENZYME ECOKI R PROTEIN"/>
    <property type="match status" value="1"/>
</dbReference>
<dbReference type="Pfam" id="PF00271">
    <property type="entry name" value="Helicase_C"/>
    <property type="match status" value="1"/>
</dbReference>
<organism evidence="3 4">
    <name type="scientific">Pseudonocardia parietis</name>
    <dbReference type="NCBI Taxonomy" id="570936"/>
    <lineage>
        <taxon>Bacteria</taxon>
        <taxon>Bacillati</taxon>
        <taxon>Actinomycetota</taxon>
        <taxon>Actinomycetes</taxon>
        <taxon>Pseudonocardiales</taxon>
        <taxon>Pseudonocardiaceae</taxon>
        <taxon>Pseudonocardia</taxon>
    </lineage>
</organism>
<dbReference type="EMBL" id="JAGINU010000004">
    <property type="protein sequence ID" value="MBP2371869.1"/>
    <property type="molecule type" value="Genomic_DNA"/>
</dbReference>
<evidence type="ECO:0000256" key="1">
    <source>
        <dbReference type="SAM" id="MobiDB-lite"/>
    </source>
</evidence>
<dbReference type="InterPro" id="IPR014001">
    <property type="entry name" value="Helicase_ATP-bd"/>
</dbReference>
<dbReference type="InterPro" id="IPR054347">
    <property type="entry name" value="TOTE_primase"/>
</dbReference>
<accession>A0ABS4W6N7</accession>
<keyword evidence="4" id="KW-1185">Reference proteome</keyword>
<dbReference type="CDD" id="cd17926">
    <property type="entry name" value="DEXHc_RE"/>
    <property type="match status" value="1"/>
</dbReference>
<dbReference type="CDD" id="cd18785">
    <property type="entry name" value="SF2_C"/>
    <property type="match status" value="1"/>
</dbReference>
<name>A0ABS4W6N7_9PSEU</name>
<dbReference type="InterPro" id="IPR050742">
    <property type="entry name" value="Helicase_Restrict-Modif_Enz"/>
</dbReference>
<evidence type="ECO:0000313" key="4">
    <source>
        <dbReference type="Proteomes" id="UP001519295"/>
    </source>
</evidence>
<gene>
    <name evidence="3" type="ORF">JOF36_007642</name>
</gene>
<dbReference type="InterPro" id="IPR006935">
    <property type="entry name" value="Helicase/UvrB_N"/>
</dbReference>
<dbReference type="Pfam" id="PF04851">
    <property type="entry name" value="ResIII"/>
    <property type="match status" value="1"/>
</dbReference>
<dbReference type="Pfam" id="PF22548">
    <property type="entry name" value="AEP-TOTE"/>
    <property type="match status" value="1"/>
</dbReference>
<sequence>MTDGPFATPEAELAALRAENTRLRRLLELTPEQARPPAPAQTGLFHERPGPVHARSPAPDKVRFFRTLFAARTDVYAIRWDNARTGRTGWSPAVEGGWRQGTQRPYLRLTDQAVEAHLTGKAHIGLYPLLRDDTCHWLAVDFDGSAAMLDALAYLKAARAIGVPAALEVSRSGLGAHVWIFFTGPVPATTARALGSGLVREAIALRGTMNLTTYDRLFPSQDVLPAGKGIGNLIAAPLHGRSRRQGATVFLDLATMEPHPDQWAFLSSLHRLSPREIEQLAKRVTRPTVGAAVTRLVPATASRIRPSPAPVLRVRLDAGAAVAMTSLTPALLATLKHAASMPNPAFYDRQRRRFSTWGIPRHLHSFDETIDGDLVLPRGLADLLIATAREAGSDIEIDDQRATGTPQQFTLTCVLREDQTSAVAALGSADQGVLVAPPGAGKTAIACALIAQHATSTLVLVDRKTLADQWRARLNEHLGVTAGQLGGGRTKLRGTVDVATLQTLSRRQDLPELTAGYGFIVVDECHHIPAAAFDNAVRQIPARRWLGLTATPYRRDGLDDLIALQLGPVRHTMNPPEPGTLDSAAAGGTPDRSLIVHPTEYVYRGDADPAAPGGIAAIYRDLLADEERNHQIVADVHAALARGRHCLLLTQWTTHVTVLADQLRRSGHEPVVLRGGMKASHRRDAMNALDRSSEGPLLVVATGPYVGEGFDCPALDTLFLAAPIAFKGRLVQYVGRVLRAAPDKHTVEVHDYHDTHTPVLASSLRKRRPGYRSLGFTVPPTN</sequence>
<dbReference type="PROSITE" id="PS51192">
    <property type="entry name" value="HELICASE_ATP_BIND_1"/>
    <property type="match status" value="1"/>
</dbReference>
<keyword evidence="3" id="KW-0067">ATP-binding</keyword>